<reference evidence="2" key="1">
    <citation type="journal article" date="2015" name="Nature">
        <title>Complex archaea that bridge the gap between prokaryotes and eukaryotes.</title>
        <authorList>
            <person name="Spang A."/>
            <person name="Saw J.H."/>
            <person name="Jorgensen S.L."/>
            <person name="Zaremba-Niedzwiedzka K."/>
            <person name="Martijn J."/>
            <person name="Lind A.E."/>
            <person name="van Eijk R."/>
            <person name="Schleper C."/>
            <person name="Guy L."/>
            <person name="Ettema T.J."/>
        </authorList>
    </citation>
    <scope>NUCLEOTIDE SEQUENCE</scope>
</reference>
<proteinExistence type="predicted"/>
<dbReference type="InterPro" id="IPR006675">
    <property type="entry name" value="HDIG_dom"/>
</dbReference>
<sequence>MQPVFKYAAGIFLKSCYKSVLPACRQREKVMEQEQLEKFRVWFDDYAAGFYGQDEFVNANLRLKEEHSRRTCEEMLYLARQLDLSENQKRIAETIALFHDIGRFEQFVRYRTYNDTRSVNHSLLGLEVLRRTKVLEAVEIKERKLIERAVEFHGAKLSSNGGLLAYRDLDHALGLFDSLSASLSINARAEISNMLCPLYCVNRYTAVLRVMMM</sequence>
<accession>A0A0F8YRZ8</accession>
<evidence type="ECO:0000313" key="2">
    <source>
        <dbReference type="EMBL" id="KKK56869.1"/>
    </source>
</evidence>
<evidence type="ECO:0000259" key="1">
    <source>
        <dbReference type="Pfam" id="PF01966"/>
    </source>
</evidence>
<comment type="caution">
    <text evidence="2">The sequence shown here is derived from an EMBL/GenBank/DDBJ whole genome shotgun (WGS) entry which is preliminary data.</text>
</comment>
<gene>
    <name evidence="2" type="ORF">LCGC14_3060200</name>
</gene>
<dbReference type="Pfam" id="PF01966">
    <property type="entry name" value="HD"/>
    <property type="match status" value="1"/>
</dbReference>
<name>A0A0F8YRZ8_9ZZZZ</name>
<dbReference type="EMBL" id="LAZR01064776">
    <property type="protein sequence ID" value="KKK56869.1"/>
    <property type="molecule type" value="Genomic_DNA"/>
</dbReference>
<feature type="domain" description="HD" evidence="1">
    <location>
        <begin position="66"/>
        <end position="156"/>
    </location>
</feature>
<dbReference type="SUPFAM" id="SSF109604">
    <property type="entry name" value="HD-domain/PDEase-like"/>
    <property type="match status" value="1"/>
</dbReference>
<dbReference type="Gene3D" id="1.10.3210.10">
    <property type="entry name" value="Hypothetical protein af1432"/>
    <property type="match status" value="1"/>
</dbReference>
<dbReference type="InterPro" id="IPR006674">
    <property type="entry name" value="HD_domain"/>
</dbReference>
<organism evidence="2">
    <name type="scientific">marine sediment metagenome</name>
    <dbReference type="NCBI Taxonomy" id="412755"/>
    <lineage>
        <taxon>unclassified sequences</taxon>
        <taxon>metagenomes</taxon>
        <taxon>ecological metagenomes</taxon>
    </lineage>
</organism>
<protein>
    <recommendedName>
        <fullName evidence="1">HD domain-containing protein</fullName>
    </recommendedName>
</protein>
<dbReference type="NCBIfam" id="TIGR00277">
    <property type="entry name" value="HDIG"/>
    <property type="match status" value="1"/>
</dbReference>
<dbReference type="InterPro" id="IPR003607">
    <property type="entry name" value="HD/PDEase_dom"/>
</dbReference>
<dbReference type="AlphaFoldDB" id="A0A0F8YRZ8"/>
<dbReference type="CDD" id="cd00077">
    <property type="entry name" value="HDc"/>
    <property type="match status" value="1"/>
</dbReference>